<dbReference type="GO" id="GO:0042645">
    <property type="term" value="C:mitochondrial nucleoid"/>
    <property type="evidence" value="ECO:0007669"/>
    <property type="project" value="UniProtKB-SubCell"/>
</dbReference>
<dbReference type="Gene3D" id="3.40.50.300">
    <property type="entry name" value="P-loop containing nucleotide triphosphate hydrolases"/>
    <property type="match status" value="1"/>
</dbReference>
<evidence type="ECO:0000256" key="3">
    <source>
        <dbReference type="ARBA" id="ARBA00022741"/>
    </source>
</evidence>
<dbReference type="Proteomes" id="UP000187209">
    <property type="component" value="Unassembled WGS sequence"/>
</dbReference>
<evidence type="ECO:0000256" key="4">
    <source>
        <dbReference type="ARBA" id="ARBA00022792"/>
    </source>
</evidence>
<organism evidence="12 13">
    <name type="scientific">Stentor coeruleus</name>
    <dbReference type="NCBI Taxonomy" id="5963"/>
    <lineage>
        <taxon>Eukaryota</taxon>
        <taxon>Sar</taxon>
        <taxon>Alveolata</taxon>
        <taxon>Ciliophora</taxon>
        <taxon>Postciliodesmatophora</taxon>
        <taxon>Heterotrichea</taxon>
        <taxon>Heterotrichida</taxon>
        <taxon>Stentoridae</taxon>
        <taxon>Stentor</taxon>
    </lineage>
</organism>
<dbReference type="InterPro" id="IPR021911">
    <property type="entry name" value="ATAD3_N"/>
</dbReference>
<dbReference type="PANTHER" id="PTHR23075:SF0">
    <property type="entry name" value="ATPASE FAMILY AAA DOMAIN-CONTAINING PROTEIN 3"/>
    <property type="match status" value="1"/>
</dbReference>
<dbReference type="SMART" id="SM00382">
    <property type="entry name" value="AAA"/>
    <property type="match status" value="1"/>
</dbReference>
<keyword evidence="7" id="KW-0496">Mitochondrion</keyword>
<evidence type="ECO:0000256" key="5">
    <source>
        <dbReference type="ARBA" id="ARBA00022840"/>
    </source>
</evidence>
<proteinExistence type="predicted"/>
<dbReference type="InterPro" id="IPR003593">
    <property type="entry name" value="AAA+_ATPase"/>
</dbReference>
<keyword evidence="13" id="KW-1185">Reference proteome</keyword>
<sequence>MASSKSQGAYGFDPSGLERAAKAAKELDSSPNSKNAFELSLKQEEVKKTEMEARIKELDIQRVAIDHQERRKTLEKEVEMSKQKSLFDDKLAKERYQQQLEDHARMQEMNRRRDEESIAKQEQMRRQTLEYEHQLRVEADKKRILSREQAKIERLRSTKDLRYEEIKLKEDERRRTLKEVWTTNMEVVGTGLKGYLGNFSNLASLAGGLTLAFFGFQFAKAAGRLSTSIIEARLGKPSLVRETSRKTSVTELLKSPFVKIYEQTLVKGRFMPTTTTQREKDILEGIFINPDLEVNLKTLAHSIVNRKKHYAPFRNLLLYGPPGTGKTMFAKSLAKHSGMDFAILTGGDIGPLGKDGVTELHRLFDWASTSKKGVLLFMDEADAFLRKRTTEKISEDMRNSLNALLYRTGSASYNFMLVLASNTPDQLDRAIHDRVDEIVKFDRPEEKQRLQMLYHYLLQYCSPSSSIRKKLINVIRDPRTLVFKRTEIGMKGVDDEFIEKIAKRIDGFSGREIYKLVIAWHDAAFNKQNAILTPELMEAVLENHIDQHKQREEWNKTIIT</sequence>
<evidence type="ECO:0000313" key="12">
    <source>
        <dbReference type="EMBL" id="OMJ87967.1"/>
    </source>
</evidence>
<dbReference type="PANTHER" id="PTHR23075">
    <property type="entry name" value="PUTATIVE ATP-ASE"/>
    <property type="match status" value="1"/>
</dbReference>
<comment type="subcellular location">
    <subcellularLocation>
        <location evidence="1">Mitochondrion inner membrane</location>
    </subcellularLocation>
    <subcellularLocation>
        <location evidence="2">Mitochondrion matrix</location>
        <location evidence="2">Mitochondrion nucleoid</location>
    </subcellularLocation>
</comment>
<feature type="domain" description="AAA+ ATPase" evidence="11">
    <location>
        <begin position="312"/>
        <end position="445"/>
    </location>
</feature>
<keyword evidence="9" id="KW-1135">Mitochondrion nucleoid</keyword>
<dbReference type="InterPro" id="IPR003959">
    <property type="entry name" value="ATPase_AAA_core"/>
</dbReference>
<evidence type="ECO:0000256" key="7">
    <source>
        <dbReference type="ARBA" id="ARBA00023128"/>
    </source>
</evidence>
<keyword evidence="3" id="KW-0547">Nucleotide-binding</keyword>
<name>A0A1R2CG15_9CILI</name>
<dbReference type="Pfam" id="PF00004">
    <property type="entry name" value="AAA"/>
    <property type="match status" value="1"/>
</dbReference>
<dbReference type="EMBL" id="MPUH01000163">
    <property type="protein sequence ID" value="OMJ87967.1"/>
    <property type="molecule type" value="Genomic_DNA"/>
</dbReference>
<dbReference type="GO" id="GO:0008270">
    <property type="term" value="F:zinc ion binding"/>
    <property type="evidence" value="ECO:0007669"/>
    <property type="project" value="TreeGrafter"/>
</dbReference>
<reference evidence="12 13" key="1">
    <citation type="submission" date="2016-11" db="EMBL/GenBank/DDBJ databases">
        <title>The macronuclear genome of Stentor coeruleus: a giant cell with tiny introns.</title>
        <authorList>
            <person name="Slabodnick M."/>
            <person name="Ruby J.G."/>
            <person name="Reiff S.B."/>
            <person name="Swart E.C."/>
            <person name="Gosai S."/>
            <person name="Prabakaran S."/>
            <person name="Witkowska E."/>
            <person name="Larue G.E."/>
            <person name="Fisher S."/>
            <person name="Freeman R.M."/>
            <person name="Gunawardena J."/>
            <person name="Chu W."/>
            <person name="Stover N.A."/>
            <person name="Gregory B.D."/>
            <person name="Nowacki M."/>
            <person name="Derisi J."/>
            <person name="Roy S.W."/>
            <person name="Marshall W.F."/>
            <person name="Sood P."/>
        </authorList>
    </citation>
    <scope>NUCLEOTIDE SEQUENCE [LARGE SCALE GENOMIC DNA]</scope>
    <source>
        <strain evidence="12">WM001</strain>
    </source>
</reference>
<evidence type="ECO:0000256" key="1">
    <source>
        <dbReference type="ARBA" id="ARBA00004273"/>
    </source>
</evidence>
<evidence type="ECO:0000256" key="9">
    <source>
        <dbReference type="ARBA" id="ARBA00023271"/>
    </source>
</evidence>
<accession>A0A1R2CG15</accession>
<evidence type="ECO:0000256" key="2">
    <source>
        <dbReference type="ARBA" id="ARBA00004436"/>
    </source>
</evidence>
<dbReference type="InterPro" id="IPR027417">
    <property type="entry name" value="P-loop_NTPase"/>
</dbReference>
<evidence type="ECO:0000256" key="8">
    <source>
        <dbReference type="ARBA" id="ARBA00023136"/>
    </source>
</evidence>
<dbReference type="Pfam" id="PF12037">
    <property type="entry name" value="ATAD3_N"/>
    <property type="match status" value="1"/>
</dbReference>
<keyword evidence="5" id="KW-0067">ATP-binding</keyword>
<dbReference type="AlphaFoldDB" id="A0A1R2CG15"/>
<comment type="caution">
    <text evidence="12">The sequence shown here is derived from an EMBL/GenBank/DDBJ whole genome shotgun (WGS) entry which is preliminary data.</text>
</comment>
<keyword evidence="8" id="KW-0472">Membrane</keyword>
<gene>
    <name evidence="12" type="ORF">SteCoe_10203</name>
</gene>
<dbReference type="SUPFAM" id="SSF52540">
    <property type="entry name" value="P-loop containing nucleoside triphosphate hydrolases"/>
    <property type="match status" value="1"/>
</dbReference>
<keyword evidence="6 10" id="KW-0175">Coiled coil</keyword>
<dbReference type="OrthoDB" id="199596at2759"/>
<dbReference type="GO" id="GO:0016887">
    <property type="term" value="F:ATP hydrolysis activity"/>
    <property type="evidence" value="ECO:0007669"/>
    <property type="project" value="InterPro"/>
</dbReference>
<keyword evidence="4" id="KW-0999">Mitochondrion inner membrane</keyword>
<dbReference type="GO" id="GO:0005524">
    <property type="term" value="F:ATP binding"/>
    <property type="evidence" value="ECO:0007669"/>
    <property type="project" value="UniProtKB-KW"/>
</dbReference>
<feature type="coiled-coil region" evidence="10">
    <location>
        <begin position="41"/>
        <end position="126"/>
    </location>
</feature>
<evidence type="ECO:0000313" key="13">
    <source>
        <dbReference type="Proteomes" id="UP000187209"/>
    </source>
</evidence>
<evidence type="ECO:0000259" key="11">
    <source>
        <dbReference type="SMART" id="SM00382"/>
    </source>
</evidence>
<dbReference type="GO" id="GO:0005743">
    <property type="term" value="C:mitochondrial inner membrane"/>
    <property type="evidence" value="ECO:0007669"/>
    <property type="project" value="UniProtKB-SubCell"/>
</dbReference>
<evidence type="ECO:0000256" key="10">
    <source>
        <dbReference type="SAM" id="Coils"/>
    </source>
</evidence>
<dbReference type="GO" id="GO:0007005">
    <property type="term" value="P:mitochondrion organization"/>
    <property type="evidence" value="ECO:0007669"/>
    <property type="project" value="TreeGrafter"/>
</dbReference>
<protein>
    <recommendedName>
        <fullName evidence="11">AAA+ ATPase domain-containing protein</fullName>
    </recommendedName>
</protein>
<evidence type="ECO:0000256" key="6">
    <source>
        <dbReference type="ARBA" id="ARBA00023054"/>
    </source>
</evidence>